<organism evidence="1 2">
    <name type="scientific">Alkalimonas amylolytica</name>
    <dbReference type="NCBI Taxonomy" id="152573"/>
    <lineage>
        <taxon>Bacteria</taxon>
        <taxon>Pseudomonadati</taxon>
        <taxon>Pseudomonadota</taxon>
        <taxon>Gammaproteobacteria</taxon>
        <taxon>Alkalimonas</taxon>
    </lineage>
</organism>
<keyword evidence="2" id="KW-1185">Reference proteome</keyword>
<reference evidence="1 2" key="1">
    <citation type="submission" date="2016-10" db="EMBL/GenBank/DDBJ databases">
        <authorList>
            <person name="de Groot N.N."/>
        </authorList>
    </citation>
    <scope>NUCLEOTIDE SEQUENCE [LARGE SCALE GENOMIC DNA]</scope>
    <source>
        <strain evidence="1 2">CGMCC 1.3430</strain>
    </source>
</reference>
<dbReference type="AlphaFoldDB" id="A0A1H3X6L2"/>
<dbReference type="EMBL" id="FNRM01000001">
    <property type="protein sequence ID" value="SDZ95029.1"/>
    <property type="molecule type" value="Genomic_DNA"/>
</dbReference>
<protein>
    <recommendedName>
        <fullName evidence="3">Topoisomerase II</fullName>
    </recommendedName>
</protein>
<dbReference type="STRING" id="152573.SAMN04488051_101126"/>
<evidence type="ECO:0000313" key="2">
    <source>
        <dbReference type="Proteomes" id="UP000198773"/>
    </source>
</evidence>
<dbReference type="RefSeq" id="WP_091337946.1">
    <property type="nucleotide sequence ID" value="NZ_FNRM01000001.1"/>
</dbReference>
<evidence type="ECO:0008006" key="3">
    <source>
        <dbReference type="Google" id="ProtNLM"/>
    </source>
</evidence>
<dbReference type="InterPro" id="IPR020979">
    <property type="entry name" value="Uncharacterised_A0KLC6"/>
</dbReference>
<evidence type="ECO:0000313" key="1">
    <source>
        <dbReference type="EMBL" id="SDZ95029.1"/>
    </source>
</evidence>
<name>A0A1H3X6L2_ALKAM</name>
<dbReference type="OrthoDB" id="5917039at2"/>
<accession>A0A1H3X6L2</accession>
<dbReference type="Pfam" id="PF12290">
    <property type="entry name" value="DUF3802"/>
    <property type="match status" value="1"/>
</dbReference>
<dbReference type="Proteomes" id="UP000198773">
    <property type="component" value="Unassembled WGS sequence"/>
</dbReference>
<sequence length="116" mass="13251">MVIDKPGYEHLIQFLAENLSLFEQAGTPRLDNKSVGEFLEECIAEQIIQLCTQHTELEMNHRSVIIREVDGIMYDFQEVLSSVLEKPVTEEQAEIINEVALLIKNLFDNAVADLFD</sequence>
<proteinExistence type="predicted"/>
<gene>
    <name evidence="1" type="ORF">SAMN04488051_101126</name>
</gene>